<gene>
    <name evidence="2" type="ORF">LGLO00237_LOCUS27488</name>
</gene>
<sequence length="288" mass="31665">MATHLRIRLDHQPPRLWYKDQPRKPKFFDLGVSLVGQKRRRVKGLVVPLKVELLYEDLTAVARQSILEVDSPLKIGRSGYANLKLRIGSVSRGHDGHDFVIRVSADASAAHLVNTVIDSETTQPVTVRSKINHAASNKRKRDLTASSAGNSNDEPDAKGLQALASWCHYTTNLLKDLHSARPHCVYCKVENGHASTCKLVKSIAGYSHIRSLLEAKGISLPATSSSPAPSTKRRLSHLMEAEPQPRVPAYRGPGPPSLMAAIGIKSDNDNNVEPFESFMQAPPPLLHY</sequence>
<name>A0A7S4DWW6_9EUKA</name>
<dbReference type="AlphaFoldDB" id="A0A7S4DWW6"/>
<feature type="region of interest" description="Disordered" evidence="1">
    <location>
        <begin position="129"/>
        <end position="156"/>
    </location>
</feature>
<dbReference type="EMBL" id="HBIV01038668">
    <property type="protein sequence ID" value="CAE0675711.1"/>
    <property type="molecule type" value="Transcribed_RNA"/>
</dbReference>
<evidence type="ECO:0000256" key="1">
    <source>
        <dbReference type="SAM" id="MobiDB-lite"/>
    </source>
</evidence>
<protein>
    <submittedName>
        <fullName evidence="2">Uncharacterized protein</fullName>
    </submittedName>
</protein>
<proteinExistence type="predicted"/>
<reference evidence="2" key="1">
    <citation type="submission" date="2021-01" db="EMBL/GenBank/DDBJ databases">
        <authorList>
            <person name="Corre E."/>
            <person name="Pelletier E."/>
            <person name="Niang G."/>
            <person name="Scheremetjew M."/>
            <person name="Finn R."/>
            <person name="Kale V."/>
            <person name="Holt S."/>
            <person name="Cochrane G."/>
            <person name="Meng A."/>
            <person name="Brown T."/>
            <person name="Cohen L."/>
        </authorList>
    </citation>
    <scope>NUCLEOTIDE SEQUENCE</scope>
    <source>
        <strain evidence="2">CCCM811</strain>
    </source>
</reference>
<organism evidence="2">
    <name type="scientific">Lotharella globosa</name>
    <dbReference type="NCBI Taxonomy" id="91324"/>
    <lineage>
        <taxon>Eukaryota</taxon>
        <taxon>Sar</taxon>
        <taxon>Rhizaria</taxon>
        <taxon>Cercozoa</taxon>
        <taxon>Chlorarachniophyceae</taxon>
        <taxon>Lotharella</taxon>
    </lineage>
</organism>
<accession>A0A7S4DWW6</accession>
<evidence type="ECO:0000313" key="2">
    <source>
        <dbReference type="EMBL" id="CAE0675711.1"/>
    </source>
</evidence>